<evidence type="ECO:0000313" key="7">
    <source>
        <dbReference type="EMBL" id="OWV01498.1"/>
    </source>
</evidence>
<dbReference type="SUPFAM" id="SSF52467">
    <property type="entry name" value="DHS-like NAD/FAD-binding domain"/>
    <property type="match status" value="1"/>
</dbReference>
<dbReference type="Proteomes" id="UP000197174">
    <property type="component" value="Unassembled WGS sequence"/>
</dbReference>
<dbReference type="CDD" id="cd07035">
    <property type="entry name" value="TPP_PYR_POX_like"/>
    <property type="match status" value="1"/>
</dbReference>
<dbReference type="Pfam" id="PF02775">
    <property type="entry name" value="TPP_enzyme_C"/>
    <property type="match status" value="1"/>
</dbReference>
<dbReference type="Pfam" id="PF00205">
    <property type="entry name" value="TPP_enzyme_M"/>
    <property type="match status" value="1"/>
</dbReference>
<dbReference type="Gene3D" id="3.40.50.970">
    <property type="match status" value="2"/>
</dbReference>
<dbReference type="GO" id="GO:0003984">
    <property type="term" value="F:acetolactate synthase activity"/>
    <property type="evidence" value="ECO:0007669"/>
    <property type="project" value="TreeGrafter"/>
</dbReference>
<feature type="domain" description="Thiamine pyrophosphate enzyme N-terminal TPP-binding" evidence="6">
    <location>
        <begin position="4"/>
        <end position="107"/>
    </location>
</feature>
<dbReference type="GO" id="GO:0050660">
    <property type="term" value="F:flavin adenine dinucleotide binding"/>
    <property type="evidence" value="ECO:0007669"/>
    <property type="project" value="TreeGrafter"/>
</dbReference>
<evidence type="ECO:0000256" key="2">
    <source>
        <dbReference type="ARBA" id="ARBA00023052"/>
    </source>
</evidence>
<dbReference type="GO" id="GO:0030976">
    <property type="term" value="F:thiamine pyrophosphate binding"/>
    <property type="evidence" value="ECO:0007669"/>
    <property type="project" value="InterPro"/>
</dbReference>
<evidence type="ECO:0000256" key="1">
    <source>
        <dbReference type="ARBA" id="ARBA00007812"/>
    </source>
</evidence>
<evidence type="ECO:0000256" key="3">
    <source>
        <dbReference type="RuleBase" id="RU362132"/>
    </source>
</evidence>
<dbReference type="PANTHER" id="PTHR18968:SF133">
    <property type="entry name" value="BENZOYLFORMATE DECARBOXYLASE"/>
    <property type="match status" value="1"/>
</dbReference>
<dbReference type="EMBL" id="MZMV01000060">
    <property type="protein sequence ID" value="OWV01498.1"/>
    <property type="molecule type" value="Genomic_DNA"/>
</dbReference>
<reference evidence="7 8" key="1">
    <citation type="submission" date="2017-03" db="EMBL/GenBank/DDBJ databases">
        <title>Whole genome sequence of Micromonospora wenchangensis, isolated from mangrove soil.</title>
        <authorList>
            <person name="Yang H."/>
        </authorList>
    </citation>
    <scope>NUCLEOTIDE SEQUENCE [LARGE SCALE GENOMIC DNA]</scope>
    <source>
        <strain evidence="7 8">CCTCC AA 2012002</strain>
    </source>
</reference>
<evidence type="ECO:0000259" key="5">
    <source>
        <dbReference type="Pfam" id="PF02775"/>
    </source>
</evidence>
<dbReference type="Pfam" id="PF02776">
    <property type="entry name" value="TPP_enzyme_N"/>
    <property type="match status" value="1"/>
</dbReference>
<proteinExistence type="inferred from homology"/>
<dbReference type="InterPro" id="IPR045229">
    <property type="entry name" value="TPP_enz"/>
</dbReference>
<comment type="caution">
    <text evidence="7">The sequence shown here is derived from an EMBL/GenBank/DDBJ whole genome shotgun (WGS) entry which is preliminary data.</text>
</comment>
<dbReference type="InterPro" id="IPR011766">
    <property type="entry name" value="TPP_enzyme_TPP-bd"/>
</dbReference>
<dbReference type="InterPro" id="IPR029035">
    <property type="entry name" value="DHS-like_NAD/FAD-binding_dom"/>
</dbReference>
<protein>
    <submittedName>
        <fullName evidence="7">Thiamine pyrophosphate-binding protein</fullName>
    </submittedName>
</protein>
<sequence length="549" mass="57387">MRPVEALIRILREEGVTRVFGNPGTTELPFLDALVDHPDIEYVLGVHEGSVVAMADGYARATGRPAFVSLHVAAGLANGLSGLLNASRSRTPLVVTAGQQDRRHLAQDPMLSGDLVGLARPAVKATFDVQHAQDLPVMVRRAFRLAVLPPAGPVFLSVPMDLLAEETEVTLFDAPVAPPPVATGVDAAAALLAGARHPAVVAGDGVGREGGVGSLVTIAEALGAAVYHQPMHDGLDFPMDHDLYAGVLPPVNAEIRAALAPYDVVLIAGCHAFMPHHYSPGPAIPPGTRVVQVDSDPTEIGRNFTVACGLTGALGPTLQRLAAALPDPSDAPEAQRRRCTLRQRHLEQRAAIDTAALKAYGRAPLDPLAAVHAVASGLPDDAVVLEEAITAGVLLRRVLRLARPRSLVHTLGGGLGFGIGAAVGTAMGDPTRPVVAVLGDGCSMFGLQGLWAAARHAVPVTFVVMNNGEYRTLKDTLDGWDSRATRAGHYPGLDLGGLDFTVAAAFFGVEARRITHVDELVQLVSDAAHRSGPLLIDVPLLGHQQGARP</sequence>
<dbReference type="GO" id="GO:0000287">
    <property type="term" value="F:magnesium ion binding"/>
    <property type="evidence" value="ECO:0007669"/>
    <property type="project" value="InterPro"/>
</dbReference>
<gene>
    <name evidence="7" type="ORF">B5D80_26475</name>
</gene>
<dbReference type="InterPro" id="IPR000399">
    <property type="entry name" value="TPP-bd_CS"/>
</dbReference>
<evidence type="ECO:0000259" key="4">
    <source>
        <dbReference type="Pfam" id="PF00205"/>
    </source>
</evidence>
<dbReference type="Gene3D" id="3.40.50.1220">
    <property type="entry name" value="TPP-binding domain"/>
    <property type="match status" value="1"/>
</dbReference>
<dbReference type="InterPro" id="IPR029061">
    <property type="entry name" value="THDP-binding"/>
</dbReference>
<dbReference type="SUPFAM" id="SSF52518">
    <property type="entry name" value="Thiamin diphosphate-binding fold (THDP-binding)"/>
    <property type="match status" value="2"/>
</dbReference>
<dbReference type="OrthoDB" id="2443624at2"/>
<dbReference type="CDD" id="cd02002">
    <property type="entry name" value="TPP_BFDC"/>
    <property type="match status" value="1"/>
</dbReference>
<dbReference type="PANTHER" id="PTHR18968">
    <property type="entry name" value="THIAMINE PYROPHOSPHATE ENZYMES"/>
    <property type="match status" value="1"/>
</dbReference>
<dbReference type="AlphaFoldDB" id="A0A246RFD6"/>
<evidence type="ECO:0000313" key="8">
    <source>
        <dbReference type="Proteomes" id="UP000197174"/>
    </source>
</evidence>
<dbReference type="InterPro" id="IPR012000">
    <property type="entry name" value="Thiamin_PyroP_enz_cen_dom"/>
</dbReference>
<comment type="similarity">
    <text evidence="1 3">Belongs to the TPP enzyme family.</text>
</comment>
<keyword evidence="8" id="KW-1185">Reference proteome</keyword>
<dbReference type="PROSITE" id="PS00187">
    <property type="entry name" value="TPP_ENZYMES"/>
    <property type="match status" value="1"/>
</dbReference>
<name>A0A246RFD6_9ACTN</name>
<accession>A0A246RFD6</accession>
<evidence type="ECO:0000259" key="6">
    <source>
        <dbReference type="Pfam" id="PF02776"/>
    </source>
</evidence>
<feature type="domain" description="Thiamine pyrophosphate enzyme central" evidence="4">
    <location>
        <begin position="185"/>
        <end position="321"/>
    </location>
</feature>
<feature type="domain" description="Thiamine pyrophosphate enzyme TPP-binding" evidence="5">
    <location>
        <begin position="395"/>
        <end position="538"/>
    </location>
</feature>
<dbReference type="InterPro" id="IPR012001">
    <property type="entry name" value="Thiamin_PyroP_enz_TPP-bd_dom"/>
</dbReference>
<keyword evidence="2 3" id="KW-0786">Thiamine pyrophosphate</keyword>
<dbReference type="RefSeq" id="WP_088646661.1">
    <property type="nucleotide sequence ID" value="NZ_CBDRBW010000010.1"/>
</dbReference>
<organism evidence="7 8">
    <name type="scientific">Micromonospora wenchangensis</name>
    <dbReference type="NCBI Taxonomy" id="1185415"/>
    <lineage>
        <taxon>Bacteria</taxon>
        <taxon>Bacillati</taxon>
        <taxon>Actinomycetota</taxon>
        <taxon>Actinomycetes</taxon>
        <taxon>Micromonosporales</taxon>
        <taxon>Micromonosporaceae</taxon>
        <taxon>Micromonospora</taxon>
    </lineage>
</organism>